<evidence type="ECO:0000313" key="1">
    <source>
        <dbReference type="EMBL" id="SNS13241.1"/>
    </source>
</evidence>
<reference evidence="1 2" key="1">
    <citation type="submission" date="2017-06" db="EMBL/GenBank/DDBJ databases">
        <authorList>
            <person name="Varghese N."/>
            <person name="Submissions S."/>
        </authorList>
    </citation>
    <scope>NUCLEOTIDE SEQUENCE [LARGE SCALE GENOMIC DNA]</scope>
    <source>
        <strain evidence="1 2">DSM 26989</strain>
    </source>
</reference>
<sequence>MKKKVFDRLVERELKKFKNYVMSDFMTKFIMDMSIDYDNYIRHDTASGNYFGMHFYPFWHNPNQEDFTGIIDSFMLEYMVCTMYTHDPEKKFRYMLVGASSLFLGILMFGEERERDIMFHSMISLIKGDIDRGYSNNYQDTTHQEAFLLYDIYTGGKNHDLWTPYITKPLTPLYQDCMDNILSDDEEKVKTLLSDMLEYHVKQSNNDNFVRSEFTFASQRVFPTEILALIHYRHTQGKSIDFIDDKILSVFVPYIKAGIFRPSPAVEKARNDMYVLLGIK</sequence>
<gene>
    <name evidence="1" type="ORF">SAMN06265364_14712</name>
</gene>
<name>A0A2K9HGS0_9BACT</name>
<dbReference type="AlphaFoldDB" id="A0A2K9HGS0"/>
<dbReference type="KEGG" id="pje:CRM71_11670"/>
<dbReference type="EMBL" id="FZNZ01000047">
    <property type="protein sequence ID" value="SNS13241.1"/>
    <property type="molecule type" value="Genomic_DNA"/>
</dbReference>
<comment type="caution">
    <text evidence="1">The sequence shown here is derived from an EMBL/GenBank/DDBJ whole genome shotgun (WGS) entry which is preliminary data.</text>
</comment>
<proteinExistence type="predicted"/>
<keyword evidence="2" id="KW-1185">Reference proteome</keyword>
<organism evidence="1 2">
    <name type="scientific">Prevotella jejuni</name>
    <dbReference type="NCBI Taxonomy" id="1177574"/>
    <lineage>
        <taxon>Bacteria</taxon>
        <taxon>Pseudomonadati</taxon>
        <taxon>Bacteroidota</taxon>
        <taxon>Bacteroidia</taxon>
        <taxon>Bacteroidales</taxon>
        <taxon>Prevotellaceae</taxon>
        <taxon>Prevotella</taxon>
    </lineage>
</organism>
<dbReference type="GeneID" id="94030030"/>
<dbReference type="RefSeq" id="WP_089367196.1">
    <property type="nucleotide sequence ID" value="NZ_CP023864.1"/>
</dbReference>
<dbReference type="OrthoDB" id="1095473at2"/>
<accession>A0A2K9HGS0</accession>
<dbReference type="Proteomes" id="UP000198427">
    <property type="component" value="Unassembled WGS sequence"/>
</dbReference>
<protein>
    <submittedName>
        <fullName evidence="1">Uncharacterized protein</fullName>
    </submittedName>
</protein>
<evidence type="ECO:0000313" key="2">
    <source>
        <dbReference type="Proteomes" id="UP000198427"/>
    </source>
</evidence>